<evidence type="ECO:0000313" key="2">
    <source>
        <dbReference type="Proteomes" id="UP000029227"/>
    </source>
</evidence>
<sequence length="141" mass="15787">MTLLAFCFPLLAWGHVNLIEVTPIALTHQQQTTFFTFIEEDNTHTTTLEITRRMGCLSGGNTLGKNTPEQFSTALTVLREKVTAGEPFLFGFHALAIPKRRHAFWAVNLKLLTPSPDQTYIQSINTDVGTIHCPYLSPDQL</sequence>
<dbReference type="AlphaFoldDB" id="A0A090QLS8"/>
<reference evidence="1 2" key="1">
    <citation type="journal article" date="2014" name="Genome Announc.">
        <title>Draft Genome Sequences of Two Vibrionaceae Species, Vibrio ponticus C121 and Photobacterium aphoticum C119, Isolated as Coral Reef Microbiota.</title>
        <authorList>
            <person name="Al-saari N."/>
            <person name="Meirelles P.M."/>
            <person name="Mino S."/>
            <person name="Suda W."/>
            <person name="Oshima K."/>
            <person name="Hattori M."/>
            <person name="Ohkuma M."/>
            <person name="Thompson F.L."/>
            <person name="Gomez-Gil B."/>
            <person name="Sawabe T."/>
            <person name="Sawabe T."/>
        </authorList>
    </citation>
    <scope>NUCLEOTIDE SEQUENCE [LARGE SCALE GENOMIC DNA]</scope>
    <source>
        <strain evidence="1 2">JCM 19237</strain>
    </source>
</reference>
<comment type="caution">
    <text evidence="1">The sequence shown here is derived from an EMBL/GenBank/DDBJ whole genome shotgun (WGS) entry which is preliminary data.</text>
</comment>
<protein>
    <submittedName>
        <fullName evidence="1">Uncharacterized protein</fullName>
    </submittedName>
</protein>
<organism evidence="1 2">
    <name type="scientific">Photobacterium aphoticum</name>
    <dbReference type="NCBI Taxonomy" id="754436"/>
    <lineage>
        <taxon>Bacteria</taxon>
        <taxon>Pseudomonadati</taxon>
        <taxon>Pseudomonadota</taxon>
        <taxon>Gammaproteobacteria</taxon>
        <taxon>Vibrionales</taxon>
        <taxon>Vibrionaceae</taxon>
        <taxon>Photobacterium</taxon>
    </lineage>
</organism>
<evidence type="ECO:0000313" key="1">
    <source>
        <dbReference type="EMBL" id="GAL03198.1"/>
    </source>
</evidence>
<dbReference type="EMBL" id="BBMN01000001">
    <property type="protein sequence ID" value="GAL03198.1"/>
    <property type="molecule type" value="Genomic_DNA"/>
</dbReference>
<name>A0A090QLS8_9GAMM</name>
<proteinExistence type="predicted"/>
<accession>A0A090QLS8</accession>
<gene>
    <name evidence="1" type="ORF">JCM19237_6091</name>
</gene>
<dbReference type="Proteomes" id="UP000029227">
    <property type="component" value="Unassembled WGS sequence"/>
</dbReference>